<dbReference type="AlphaFoldDB" id="A0A835NE86"/>
<dbReference type="EMBL" id="JADDUC020000013">
    <property type="protein sequence ID" value="KAI1235277.1"/>
    <property type="molecule type" value="Genomic_DNA"/>
</dbReference>
<keyword evidence="4" id="KW-1185">Reference proteome</keyword>
<comment type="caution">
    <text evidence="2">The sequence shown here is derived from an EMBL/GenBank/DDBJ whole genome shotgun (WGS) entry which is preliminary data.</text>
</comment>
<protein>
    <submittedName>
        <fullName evidence="2">Uncharacterized protein</fullName>
    </submittedName>
</protein>
<organism evidence="2">
    <name type="scientific">Lamprotornis superbus</name>
    <dbReference type="NCBI Taxonomy" id="245042"/>
    <lineage>
        <taxon>Eukaryota</taxon>
        <taxon>Metazoa</taxon>
        <taxon>Chordata</taxon>
        <taxon>Craniata</taxon>
        <taxon>Vertebrata</taxon>
        <taxon>Euteleostomi</taxon>
        <taxon>Archelosauria</taxon>
        <taxon>Archosauria</taxon>
        <taxon>Dinosauria</taxon>
        <taxon>Saurischia</taxon>
        <taxon>Theropoda</taxon>
        <taxon>Coelurosauria</taxon>
        <taxon>Aves</taxon>
        <taxon>Neognathae</taxon>
        <taxon>Neoaves</taxon>
        <taxon>Telluraves</taxon>
        <taxon>Australaves</taxon>
        <taxon>Passeriformes</taxon>
        <taxon>Sturnidae</taxon>
        <taxon>Lamprotornis</taxon>
    </lineage>
</organism>
<feature type="compositionally biased region" description="Basic and acidic residues" evidence="1">
    <location>
        <begin position="1"/>
        <end position="15"/>
    </location>
</feature>
<reference evidence="2" key="1">
    <citation type="submission" date="2020-10" db="EMBL/GenBank/DDBJ databases">
        <title>Feather gene expression reveals the developmental basis of iridescence in African starlings.</title>
        <authorList>
            <person name="Rubenstein D.R."/>
        </authorList>
    </citation>
    <scope>NUCLEOTIDE SEQUENCE</scope>
    <source>
        <strain evidence="2">SS15</strain>
        <tissue evidence="2">Liver</tissue>
    </source>
</reference>
<reference evidence="3" key="3">
    <citation type="submission" date="2022-01" db="EMBL/GenBank/DDBJ databases">
        <authorList>
            <person name="Rubenstein D.R."/>
        </authorList>
    </citation>
    <scope>NUCLEOTIDE SEQUENCE</scope>
    <source>
        <strain evidence="3">SS15</strain>
        <tissue evidence="3">Liver</tissue>
    </source>
</reference>
<name>A0A835NE86_9PASS</name>
<sequence>MGTERPRLRRAEHGARCARGPPEPGGGTGSGSGGRTGAARPRARSQEGGKGAAG</sequence>
<feature type="compositionally biased region" description="Gly residues" evidence="1">
    <location>
        <begin position="25"/>
        <end position="36"/>
    </location>
</feature>
<evidence type="ECO:0000313" key="4">
    <source>
        <dbReference type="Proteomes" id="UP000618051"/>
    </source>
</evidence>
<dbReference type="EMBL" id="JADDUC010000438">
    <property type="protein sequence ID" value="KAG0113466.1"/>
    <property type="molecule type" value="Genomic_DNA"/>
</dbReference>
<dbReference type="Proteomes" id="UP000618051">
    <property type="component" value="Unassembled WGS sequence"/>
</dbReference>
<evidence type="ECO:0000313" key="3">
    <source>
        <dbReference type="EMBL" id="KAI1235277.1"/>
    </source>
</evidence>
<reference evidence="3 4" key="2">
    <citation type="journal article" date="2021" name="J. Hered.">
        <title>Feather Gene Expression Elucidates the Developmental Basis of Plumage Iridescence in African Starlings.</title>
        <authorList>
            <person name="Rubenstein D.R."/>
            <person name="Corvelo A."/>
            <person name="MacManes M.D."/>
            <person name="Maia R."/>
            <person name="Narzisi G."/>
            <person name="Rousaki A."/>
            <person name="Vandenabeele P."/>
            <person name="Shawkey M.D."/>
            <person name="Solomon J."/>
        </authorList>
    </citation>
    <scope>NUCLEOTIDE SEQUENCE [LARGE SCALE GENOMIC DNA]</scope>
    <source>
        <strain evidence="3">SS15</strain>
    </source>
</reference>
<proteinExistence type="predicted"/>
<evidence type="ECO:0000313" key="2">
    <source>
        <dbReference type="EMBL" id="KAG0113466.1"/>
    </source>
</evidence>
<accession>A0A835NE86</accession>
<evidence type="ECO:0000256" key="1">
    <source>
        <dbReference type="SAM" id="MobiDB-lite"/>
    </source>
</evidence>
<gene>
    <name evidence="3" type="ORF">IHE44_0002919</name>
    <name evidence="2" type="ORF">IHE44_010382</name>
</gene>
<feature type="region of interest" description="Disordered" evidence="1">
    <location>
        <begin position="1"/>
        <end position="54"/>
    </location>
</feature>